<dbReference type="SUPFAM" id="SSF54995">
    <property type="entry name" value="Ribosomal protein S6"/>
    <property type="match status" value="1"/>
</dbReference>
<comment type="similarity">
    <text evidence="1 8">Belongs to the bacterial ribosomal protein bS6 family.</text>
</comment>
<dbReference type="OrthoDB" id="9812702at2"/>
<dbReference type="EMBL" id="JACRTL010000001">
    <property type="protein sequence ID" value="MBC8610320.1"/>
    <property type="molecule type" value="Genomic_DNA"/>
</dbReference>
<evidence type="ECO:0000256" key="2">
    <source>
        <dbReference type="ARBA" id="ARBA00022730"/>
    </source>
</evidence>
<dbReference type="PANTHER" id="PTHR21011:SF1">
    <property type="entry name" value="SMALL RIBOSOMAL SUBUNIT PROTEIN BS6M"/>
    <property type="match status" value="1"/>
</dbReference>
<dbReference type="PROSITE" id="PS01048">
    <property type="entry name" value="RIBOSOMAL_S6"/>
    <property type="match status" value="1"/>
</dbReference>
<comment type="function">
    <text evidence="6 8">Binds together with bS18 to 16S ribosomal RNA.</text>
</comment>
<evidence type="ECO:0000313" key="10">
    <source>
        <dbReference type="Proteomes" id="UP000632659"/>
    </source>
</evidence>
<keyword evidence="4 8" id="KW-0689">Ribosomal protein</keyword>
<proteinExistence type="inferred from homology"/>
<dbReference type="HAMAP" id="MF_00360">
    <property type="entry name" value="Ribosomal_bS6"/>
    <property type="match status" value="1"/>
</dbReference>
<name>A0A8J6P6S0_9FIRM</name>
<dbReference type="GO" id="GO:0005737">
    <property type="term" value="C:cytoplasm"/>
    <property type="evidence" value="ECO:0007669"/>
    <property type="project" value="UniProtKB-ARBA"/>
</dbReference>
<comment type="caution">
    <text evidence="9">The sequence shown here is derived from an EMBL/GenBank/DDBJ whole genome shotgun (WGS) entry which is preliminary data.</text>
</comment>
<dbReference type="AlphaFoldDB" id="A0A8J6P6S0"/>
<dbReference type="GO" id="GO:1990904">
    <property type="term" value="C:ribonucleoprotein complex"/>
    <property type="evidence" value="ECO:0007669"/>
    <property type="project" value="UniProtKB-KW"/>
</dbReference>
<dbReference type="InterPro" id="IPR000529">
    <property type="entry name" value="Ribosomal_bS6"/>
</dbReference>
<dbReference type="PANTHER" id="PTHR21011">
    <property type="entry name" value="MITOCHONDRIAL 28S RIBOSOMAL PROTEIN S6"/>
    <property type="match status" value="1"/>
</dbReference>
<sequence>MAKLEQSYESIIILSTKLGEDGIKAVIAKFTDMISKEATLESVDEWGKRRLAYAINYEHDGYYVLFNFTSKPDFPAELDRVYKITDGVIRSLIIAKSEEK</sequence>
<keyword evidence="5 8" id="KW-0687">Ribonucleoprotein</keyword>
<evidence type="ECO:0000256" key="4">
    <source>
        <dbReference type="ARBA" id="ARBA00022980"/>
    </source>
</evidence>
<dbReference type="RefSeq" id="WP_093988710.1">
    <property type="nucleotide sequence ID" value="NZ_FYDD01000003.1"/>
</dbReference>
<evidence type="ECO:0000256" key="6">
    <source>
        <dbReference type="ARBA" id="ARBA00035104"/>
    </source>
</evidence>
<dbReference type="InterPro" id="IPR020815">
    <property type="entry name" value="Ribosomal_bS6_CS"/>
</dbReference>
<protein>
    <recommendedName>
        <fullName evidence="7 8">Small ribosomal subunit protein bS6</fullName>
    </recommendedName>
</protein>
<dbReference type="GO" id="GO:0070181">
    <property type="term" value="F:small ribosomal subunit rRNA binding"/>
    <property type="evidence" value="ECO:0007669"/>
    <property type="project" value="TreeGrafter"/>
</dbReference>
<evidence type="ECO:0000256" key="1">
    <source>
        <dbReference type="ARBA" id="ARBA00009512"/>
    </source>
</evidence>
<dbReference type="CDD" id="cd00473">
    <property type="entry name" value="bS6"/>
    <property type="match status" value="1"/>
</dbReference>
<evidence type="ECO:0000256" key="3">
    <source>
        <dbReference type="ARBA" id="ARBA00022884"/>
    </source>
</evidence>
<reference evidence="9" key="1">
    <citation type="submission" date="2020-08" db="EMBL/GenBank/DDBJ databases">
        <title>Genome public.</title>
        <authorList>
            <person name="Liu C."/>
            <person name="Sun Q."/>
        </authorList>
    </citation>
    <scope>NUCLEOTIDE SEQUENCE</scope>
    <source>
        <strain evidence="9">NSJ-15</strain>
    </source>
</reference>
<dbReference type="Proteomes" id="UP000632659">
    <property type="component" value="Unassembled WGS sequence"/>
</dbReference>
<organism evidence="9 10">
    <name type="scientific">Massiliimalia timonensis</name>
    <dbReference type="NCBI Taxonomy" id="1987501"/>
    <lineage>
        <taxon>Bacteria</taxon>
        <taxon>Bacillati</taxon>
        <taxon>Bacillota</taxon>
        <taxon>Clostridia</taxon>
        <taxon>Eubacteriales</taxon>
        <taxon>Oscillospiraceae</taxon>
        <taxon>Massiliimalia</taxon>
    </lineage>
</organism>
<gene>
    <name evidence="8 9" type="primary">rpsF</name>
    <name evidence="9" type="ORF">H8702_04160</name>
</gene>
<dbReference type="InterPro" id="IPR020814">
    <property type="entry name" value="Ribosomal_S6_plastid/chlpt"/>
</dbReference>
<evidence type="ECO:0000256" key="7">
    <source>
        <dbReference type="ARBA" id="ARBA00035294"/>
    </source>
</evidence>
<evidence type="ECO:0000313" key="9">
    <source>
        <dbReference type="EMBL" id="MBC8610320.1"/>
    </source>
</evidence>
<keyword evidence="3 8" id="KW-0694">RNA-binding</keyword>
<keyword evidence="10" id="KW-1185">Reference proteome</keyword>
<evidence type="ECO:0000256" key="8">
    <source>
        <dbReference type="HAMAP-Rule" id="MF_00360"/>
    </source>
</evidence>
<dbReference type="GO" id="GO:0006412">
    <property type="term" value="P:translation"/>
    <property type="evidence" value="ECO:0007669"/>
    <property type="project" value="UniProtKB-UniRule"/>
</dbReference>
<dbReference type="Pfam" id="PF01250">
    <property type="entry name" value="Ribosomal_S6"/>
    <property type="match status" value="1"/>
</dbReference>
<dbReference type="Gene3D" id="3.30.70.60">
    <property type="match status" value="1"/>
</dbReference>
<accession>A0A8J6P6S0</accession>
<dbReference type="GO" id="GO:0003735">
    <property type="term" value="F:structural constituent of ribosome"/>
    <property type="evidence" value="ECO:0007669"/>
    <property type="project" value="InterPro"/>
</dbReference>
<dbReference type="GO" id="GO:0005840">
    <property type="term" value="C:ribosome"/>
    <property type="evidence" value="ECO:0007669"/>
    <property type="project" value="UniProtKB-KW"/>
</dbReference>
<keyword evidence="2 8" id="KW-0699">rRNA-binding</keyword>
<dbReference type="InterPro" id="IPR035980">
    <property type="entry name" value="Ribosomal_bS6_sf"/>
</dbReference>
<dbReference type="NCBIfam" id="TIGR00166">
    <property type="entry name" value="S6"/>
    <property type="match status" value="1"/>
</dbReference>
<evidence type="ECO:0000256" key="5">
    <source>
        <dbReference type="ARBA" id="ARBA00023274"/>
    </source>
</evidence>
<dbReference type="InterPro" id="IPR014717">
    <property type="entry name" value="Transl_elong_EF1B/ribsomal_bS6"/>
</dbReference>